<dbReference type="InterPro" id="IPR036412">
    <property type="entry name" value="HAD-like_sf"/>
</dbReference>
<keyword evidence="7" id="KW-0119">Carbohydrate metabolism</keyword>
<evidence type="ECO:0000256" key="6">
    <source>
        <dbReference type="ARBA" id="ARBA00023235"/>
    </source>
</evidence>
<name>A0ABW2YTG5_9SPHI</name>
<keyword evidence="3" id="KW-0597">Phosphoprotein</keyword>
<evidence type="ECO:0000256" key="1">
    <source>
        <dbReference type="ARBA" id="ARBA00001946"/>
    </source>
</evidence>
<dbReference type="Gene3D" id="1.10.150.240">
    <property type="entry name" value="Putative phosphatase, domain 2"/>
    <property type="match status" value="1"/>
</dbReference>
<dbReference type="SUPFAM" id="SSF56784">
    <property type="entry name" value="HAD-like"/>
    <property type="match status" value="1"/>
</dbReference>
<dbReference type="InterPro" id="IPR010976">
    <property type="entry name" value="B-phosphoglucomutase_hydrolase"/>
</dbReference>
<reference evidence="12" key="1">
    <citation type="journal article" date="2019" name="Int. J. Syst. Evol. Microbiol.">
        <title>The Global Catalogue of Microorganisms (GCM) 10K type strain sequencing project: providing services to taxonomists for standard genome sequencing and annotation.</title>
        <authorList>
            <consortium name="The Broad Institute Genomics Platform"/>
            <consortium name="The Broad Institute Genome Sequencing Center for Infectious Disease"/>
            <person name="Wu L."/>
            <person name="Ma J."/>
        </authorList>
    </citation>
    <scope>NUCLEOTIDE SEQUENCE [LARGE SCALE GENOMIC DNA]</scope>
    <source>
        <strain evidence="12">CCUG 63418</strain>
    </source>
</reference>
<dbReference type="Proteomes" id="UP001596958">
    <property type="component" value="Unassembled WGS sequence"/>
</dbReference>
<evidence type="ECO:0000256" key="9">
    <source>
        <dbReference type="ARBA" id="ARBA00044968"/>
    </source>
</evidence>
<comment type="catalytic activity">
    <reaction evidence="8">
        <text>beta-D-glucose 1-phosphate = beta-D-glucose 6-phosphate</text>
        <dbReference type="Rhea" id="RHEA:20113"/>
        <dbReference type="ChEBI" id="CHEBI:57684"/>
        <dbReference type="ChEBI" id="CHEBI:58247"/>
        <dbReference type="EC" id="5.4.2.6"/>
    </reaction>
</comment>
<keyword evidence="5" id="KW-0460">Magnesium</keyword>
<comment type="cofactor">
    <cofactor evidence="1">
        <name>Mg(2+)</name>
        <dbReference type="ChEBI" id="CHEBI:18420"/>
    </cofactor>
</comment>
<evidence type="ECO:0000256" key="3">
    <source>
        <dbReference type="ARBA" id="ARBA00022553"/>
    </source>
</evidence>
<keyword evidence="4" id="KW-0479">Metal-binding</keyword>
<dbReference type="SFLD" id="SFLDS00003">
    <property type="entry name" value="Haloacid_Dehalogenase"/>
    <property type="match status" value="1"/>
</dbReference>
<dbReference type="SFLD" id="SFLDG01135">
    <property type="entry name" value="C1.5.6:_HAD__Beta-PGM__Phospha"/>
    <property type="match status" value="1"/>
</dbReference>
<dbReference type="InterPro" id="IPR006439">
    <property type="entry name" value="HAD-SF_hydro_IA"/>
</dbReference>
<evidence type="ECO:0000313" key="11">
    <source>
        <dbReference type="EMBL" id="MFD0749722.1"/>
    </source>
</evidence>
<comment type="caution">
    <text evidence="11">The sequence shown here is derived from an EMBL/GenBank/DDBJ whole genome shotgun (WGS) entry which is preliminary data.</text>
</comment>
<dbReference type="InterPro" id="IPR023214">
    <property type="entry name" value="HAD_sf"/>
</dbReference>
<gene>
    <name evidence="11" type="ORF">ACFQZS_06190</name>
</gene>
<sequence length="218" mass="24121">MKNFAVIFDMDGTLVDNTPYHYRTWQVMFEKYGMGELPVQTYYAEFSGVPVFDTVQRIFSDRDSVGLHQLVNEKETIYQRLYTPHAAPIKGLIAFLDELKQNGIKIAIASSASIHDIDFVLDRIHVRDYFDVIIDGSQVSKGKPNPEIFLKAAAHLQTPPEHCAVIEDSIAGIKAGNGAGMKVIGITTGNTAEKLQPSAMVINDFTALSVKKLAALFN</sequence>
<proteinExistence type="inferred from homology"/>
<dbReference type="EMBL" id="JBHTHU010000005">
    <property type="protein sequence ID" value="MFD0749722.1"/>
    <property type="molecule type" value="Genomic_DNA"/>
</dbReference>
<organism evidence="11 12">
    <name type="scientific">Mucilaginibacter calamicampi</name>
    <dbReference type="NCBI Taxonomy" id="1302352"/>
    <lineage>
        <taxon>Bacteria</taxon>
        <taxon>Pseudomonadati</taxon>
        <taxon>Bacteroidota</taxon>
        <taxon>Sphingobacteriia</taxon>
        <taxon>Sphingobacteriales</taxon>
        <taxon>Sphingobacteriaceae</taxon>
        <taxon>Mucilaginibacter</taxon>
    </lineage>
</organism>
<dbReference type="InterPro" id="IPR051600">
    <property type="entry name" value="Beta-PGM-like"/>
</dbReference>
<dbReference type="NCBIfam" id="TIGR01549">
    <property type="entry name" value="HAD-SF-IA-v1"/>
    <property type="match status" value="1"/>
</dbReference>
<evidence type="ECO:0000313" key="12">
    <source>
        <dbReference type="Proteomes" id="UP001596958"/>
    </source>
</evidence>
<dbReference type="GO" id="GO:0016787">
    <property type="term" value="F:hydrolase activity"/>
    <property type="evidence" value="ECO:0007669"/>
    <property type="project" value="UniProtKB-KW"/>
</dbReference>
<evidence type="ECO:0000256" key="7">
    <source>
        <dbReference type="ARBA" id="ARBA00023277"/>
    </source>
</evidence>
<evidence type="ECO:0000256" key="2">
    <source>
        <dbReference type="ARBA" id="ARBA00006171"/>
    </source>
</evidence>
<protein>
    <recommendedName>
        <fullName evidence="10">Beta-phosphoglucomutase</fullName>
        <ecNumber evidence="9">5.4.2.6</ecNumber>
    </recommendedName>
</protein>
<dbReference type="EC" id="5.4.2.6" evidence="9"/>
<dbReference type="InterPro" id="IPR041492">
    <property type="entry name" value="HAD_2"/>
</dbReference>
<comment type="similarity">
    <text evidence="2">Belongs to the HAD-like hydrolase superfamily. CbbY/CbbZ/Gph/YieH family.</text>
</comment>
<dbReference type="NCBIfam" id="TIGR02009">
    <property type="entry name" value="PGMB-YQAB-SF"/>
    <property type="match status" value="1"/>
</dbReference>
<keyword evidence="6" id="KW-0413">Isomerase</keyword>
<dbReference type="SFLD" id="SFLDG01129">
    <property type="entry name" value="C1.5:_HAD__Beta-PGM__Phosphata"/>
    <property type="match status" value="1"/>
</dbReference>
<dbReference type="PANTHER" id="PTHR46193:SF18">
    <property type="entry name" value="HEXITOL PHOSPHATASE B"/>
    <property type="match status" value="1"/>
</dbReference>
<dbReference type="Pfam" id="PF13419">
    <property type="entry name" value="HAD_2"/>
    <property type="match status" value="1"/>
</dbReference>
<accession>A0ABW2YTG5</accession>
<dbReference type="NCBIfam" id="TIGR01509">
    <property type="entry name" value="HAD-SF-IA-v3"/>
    <property type="match status" value="1"/>
</dbReference>
<dbReference type="InterPro" id="IPR023198">
    <property type="entry name" value="PGP-like_dom2"/>
</dbReference>
<dbReference type="RefSeq" id="WP_377098340.1">
    <property type="nucleotide sequence ID" value="NZ_JBHTHU010000005.1"/>
</dbReference>
<evidence type="ECO:0000256" key="10">
    <source>
        <dbReference type="ARBA" id="ARBA00044991"/>
    </source>
</evidence>
<dbReference type="PANTHER" id="PTHR46193">
    <property type="entry name" value="6-PHOSPHOGLUCONATE PHOSPHATASE"/>
    <property type="match status" value="1"/>
</dbReference>
<evidence type="ECO:0000256" key="8">
    <source>
        <dbReference type="ARBA" id="ARBA00044926"/>
    </source>
</evidence>
<evidence type="ECO:0000256" key="4">
    <source>
        <dbReference type="ARBA" id="ARBA00022723"/>
    </source>
</evidence>
<keyword evidence="12" id="KW-1185">Reference proteome</keyword>
<keyword evidence="11" id="KW-0378">Hydrolase</keyword>
<evidence type="ECO:0000256" key="5">
    <source>
        <dbReference type="ARBA" id="ARBA00022842"/>
    </source>
</evidence>
<dbReference type="Gene3D" id="3.40.50.1000">
    <property type="entry name" value="HAD superfamily/HAD-like"/>
    <property type="match status" value="1"/>
</dbReference>